<dbReference type="InterPro" id="IPR008271">
    <property type="entry name" value="Ser/Thr_kinase_AS"/>
</dbReference>
<dbReference type="CDD" id="cd14014">
    <property type="entry name" value="STKc_PknB_like"/>
    <property type="match status" value="1"/>
</dbReference>
<name>A0ABQ6FUK7_9CHLR</name>
<keyword evidence="5" id="KW-0418">Kinase</keyword>
<dbReference type="SMART" id="SM00220">
    <property type="entry name" value="S_TKc"/>
    <property type="match status" value="1"/>
</dbReference>
<keyword evidence="8" id="KW-0812">Transmembrane</keyword>
<evidence type="ECO:0000256" key="6">
    <source>
        <dbReference type="ARBA" id="ARBA00022840"/>
    </source>
</evidence>
<evidence type="ECO:0000256" key="1">
    <source>
        <dbReference type="ARBA" id="ARBA00010886"/>
    </source>
</evidence>
<protein>
    <recommendedName>
        <fullName evidence="2">non-specific serine/threonine protein kinase</fullName>
        <ecNumber evidence="2">2.7.11.1</ecNumber>
    </recommendedName>
</protein>
<dbReference type="PANTHER" id="PTHR43671">
    <property type="entry name" value="SERINE/THREONINE-PROTEIN KINASE NEK"/>
    <property type="match status" value="1"/>
</dbReference>
<dbReference type="PANTHER" id="PTHR43671:SF13">
    <property type="entry name" value="SERINE_THREONINE-PROTEIN KINASE NEK2"/>
    <property type="match status" value="1"/>
</dbReference>
<evidence type="ECO:0000256" key="4">
    <source>
        <dbReference type="ARBA" id="ARBA00022741"/>
    </source>
</evidence>
<dbReference type="Gene3D" id="1.10.510.10">
    <property type="entry name" value="Transferase(Phosphotransferase) domain 1"/>
    <property type="match status" value="1"/>
</dbReference>
<keyword evidence="3" id="KW-0808">Transferase</keyword>
<comment type="similarity">
    <text evidence="1">Belongs to the protein kinase superfamily. NEK Ser/Thr protein kinase family. NIMA subfamily.</text>
</comment>
<dbReference type="PROSITE" id="PS00108">
    <property type="entry name" value="PROTEIN_KINASE_ST"/>
    <property type="match status" value="1"/>
</dbReference>
<dbReference type="PROSITE" id="PS00107">
    <property type="entry name" value="PROTEIN_KINASE_ATP"/>
    <property type="match status" value="1"/>
</dbReference>
<accession>A0ABQ6FUK7</accession>
<evidence type="ECO:0000256" key="2">
    <source>
        <dbReference type="ARBA" id="ARBA00012513"/>
    </source>
</evidence>
<dbReference type="InterPro" id="IPR000719">
    <property type="entry name" value="Prot_kinase_dom"/>
</dbReference>
<dbReference type="Gene3D" id="3.30.200.20">
    <property type="entry name" value="Phosphorylase Kinase, domain 1"/>
    <property type="match status" value="1"/>
</dbReference>
<evidence type="ECO:0000313" key="10">
    <source>
        <dbReference type="EMBL" id="GLV57964.1"/>
    </source>
</evidence>
<keyword evidence="11" id="KW-1185">Reference proteome</keyword>
<sequence>MLQDQLTLPIGATIQDSEGERYLIEDLLGQGGFSAVYLVRERRARHTRYALKEVIDPDHHERSQLSFEAGLLRRLSHRALPWVYQVFEDTQLNRIYMLMDYIQGKDLEQLRREQPEKRFSLALTLTLLTPIVDALTYLHTREAPIIHRDIKPSNIIIPINTGEAMLVDFGLAKEYVEDKTTSVFRYGTPGYAAPEQYGQGTNSRTDIYALGATIYTLLTGKVPTDALTRTMDQRQIDPLKSAHAICPAISPNISNVIAKAMSLRVEDRYASIEAFWQALSIAIIAPDPTVADPSTKMLDSTRLELSQQDIAVLSTAKQLVGTQRPTANARPLPRLRVRRTYGHVNKKAPTRKKILLVLLALILIAGLTDLLLATHIWKRQSHPVVSTPIIQRVQPTATPSPVFACKSQYAISPAANDGTILASCYTGTMNHVGLSLGNRSFQFLYIKETPSGQISGQFVTDGQRGPFTGTVSKAGNIDITVALTSGQIIKFLGTTNTGDQLAGRSFSIYNNSATQSNPQDYGDWTAMPYQGK</sequence>
<evidence type="ECO:0000259" key="9">
    <source>
        <dbReference type="PROSITE" id="PS50011"/>
    </source>
</evidence>
<keyword evidence="8" id="KW-0472">Membrane</keyword>
<reference evidence="10 11" key="1">
    <citation type="submission" date="2023-02" db="EMBL/GenBank/DDBJ databases">
        <title>Dictyobacter halimunensis sp. nov., a new member of the class Ktedonobacteria from forest soil in a geothermal area.</title>
        <authorList>
            <person name="Rachmania M.K."/>
            <person name="Ningsih F."/>
            <person name="Sakai Y."/>
            <person name="Yabe S."/>
            <person name="Yokota A."/>
            <person name="Sjamsuridzal W."/>
        </authorList>
    </citation>
    <scope>NUCLEOTIDE SEQUENCE [LARGE SCALE GENOMIC DNA]</scope>
    <source>
        <strain evidence="10 11">S3.2.2.5</strain>
    </source>
</reference>
<keyword evidence="6 7" id="KW-0067">ATP-binding</keyword>
<keyword evidence="4 7" id="KW-0547">Nucleotide-binding</keyword>
<dbReference type="InterPro" id="IPR017441">
    <property type="entry name" value="Protein_kinase_ATP_BS"/>
</dbReference>
<organism evidence="10 11">
    <name type="scientific">Dictyobacter halimunensis</name>
    <dbReference type="NCBI Taxonomy" id="3026934"/>
    <lineage>
        <taxon>Bacteria</taxon>
        <taxon>Bacillati</taxon>
        <taxon>Chloroflexota</taxon>
        <taxon>Ktedonobacteria</taxon>
        <taxon>Ktedonobacterales</taxon>
        <taxon>Dictyobacteraceae</taxon>
        <taxon>Dictyobacter</taxon>
    </lineage>
</organism>
<dbReference type="EMBL" id="BSRI01000002">
    <property type="protein sequence ID" value="GLV57964.1"/>
    <property type="molecule type" value="Genomic_DNA"/>
</dbReference>
<feature type="binding site" evidence="7">
    <location>
        <position position="52"/>
    </location>
    <ligand>
        <name>ATP</name>
        <dbReference type="ChEBI" id="CHEBI:30616"/>
    </ligand>
</feature>
<evidence type="ECO:0000256" key="3">
    <source>
        <dbReference type="ARBA" id="ARBA00022679"/>
    </source>
</evidence>
<gene>
    <name evidence="10" type="ORF">KDH_47980</name>
</gene>
<evidence type="ECO:0000256" key="7">
    <source>
        <dbReference type="PROSITE-ProRule" id="PRU10141"/>
    </source>
</evidence>
<dbReference type="InterPro" id="IPR011009">
    <property type="entry name" value="Kinase-like_dom_sf"/>
</dbReference>
<proteinExistence type="inferred from homology"/>
<comment type="caution">
    <text evidence="10">The sequence shown here is derived from an EMBL/GenBank/DDBJ whole genome shotgun (WGS) entry which is preliminary data.</text>
</comment>
<feature type="domain" description="Protein kinase" evidence="9">
    <location>
        <begin position="22"/>
        <end position="290"/>
    </location>
</feature>
<dbReference type="Pfam" id="PF00069">
    <property type="entry name" value="Pkinase"/>
    <property type="match status" value="1"/>
</dbReference>
<evidence type="ECO:0000256" key="8">
    <source>
        <dbReference type="SAM" id="Phobius"/>
    </source>
</evidence>
<dbReference type="SUPFAM" id="SSF56112">
    <property type="entry name" value="Protein kinase-like (PK-like)"/>
    <property type="match status" value="1"/>
</dbReference>
<dbReference type="PROSITE" id="PS50011">
    <property type="entry name" value="PROTEIN_KINASE_DOM"/>
    <property type="match status" value="1"/>
</dbReference>
<dbReference type="EC" id="2.7.11.1" evidence="2"/>
<keyword evidence="8" id="KW-1133">Transmembrane helix</keyword>
<dbReference type="RefSeq" id="WP_338254037.1">
    <property type="nucleotide sequence ID" value="NZ_BSRI01000002.1"/>
</dbReference>
<evidence type="ECO:0000256" key="5">
    <source>
        <dbReference type="ARBA" id="ARBA00022777"/>
    </source>
</evidence>
<feature type="transmembrane region" description="Helical" evidence="8">
    <location>
        <begin position="354"/>
        <end position="377"/>
    </location>
</feature>
<evidence type="ECO:0000313" key="11">
    <source>
        <dbReference type="Proteomes" id="UP001344906"/>
    </source>
</evidence>
<dbReference type="Proteomes" id="UP001344906">
    <property type="component" value="Unassembled WGS sequence"/>
</dbReference>
<dbReference type="InterPro" id="IPR050660">
    <property type="entry name" value="NEK_Ser/Thr_kinase"/>
</dbReference>